<gene>
    <name evidence="1" type="ORF">GM539_13560</name>
</gene>
<dbReference type="EMBL" id="WNHJ01000628">
    <property type="protein sequence ID" value="MTV64357.1"/>
    <property type="molecule type" value="Genomic_DNA"/>
</dbReference>
<accession>A0A6G2D6C5</accession>
<organism evidence="1 2">
    <name type="scientific">Streptococcus pneumoniae</name>
    <dbReference type="NCBI Taxonomy" id="1313"/>
    <lineage>
        <taxon>Bacteria</taxon>
        <taxon>Bacillati</taxon>
        <taxon>Bacillota</taxon>
        <taxon>Bacilli</taxon>
        <taxon>Lactobacillales</taxon>
        <taxon>Streptococcaceae</taxon>
        <taxon>Streptococcus</taxon>
    </lineage>
</organism>
<name>A0A6G2D6C5_STREE</name>
<sequence>ELSDKVLRGMAQVRAGSTQVHVIEE</sequence>
<proteinExistence type="predicted"/>
<dbReference type="Proteomes" id="UP000474228">
    <property type="component" value="Unassembled WGS sequence"/>
</dbReference>
<comment type="caution">
    <text evidence="1">The sequence shown here is derived from an EMBL/GenBank/DDBJ whole genome shotgun (WGS) entry which is preliminary data.</text>
</comment>
<reference evidence="1 2" key="1">
    <citation type="submission" date="2019-11" db="EMBL/GenBank/DDBJ databases">
        <title>Growth characteristics of pneumococcus vary with the chemical composition of the capsule and with environmental conditions.</title>
        <authorList>
            <person name="Tothpal A."/>
            <person name="Desobry K."/>
            <person name="Joshi S."/>
            <person name="Wyllie A.L."/>
            <person name="Weinberger D.M."/>
        </authorList>
    </citation>
    <scope>NUCLEOTIDE SEQUENCE [LARGE SCALE GENOMIC DNA]</scope>
    <source>
        <strain evidence="2">pnumococcus22F</strain>
    </source>
</reference>
<dbReference type="AlphaFoldDB" id="A0A6G2D6C5"/>
<evidence type="ECO:0000313" key="1">
    <source>
        <dbReference type="EMBL" id="MTV64357.1"/>
    </source>
</evidence>
<feature type="non-terminal residue" evidence="1">
    <location>
        <position position="1"/>
    </location>
</feature>
<evidence type="ECO:0000313" key="2">
    <source>
        <dbReference type="Proteomes" id="UP000474228"/>
    </source>
</evidence>
<protein>
    <submittedName>
        <fullName evidence="1">Type II toxin-antitoxin system Phd/YefM family antitoxin</fullName>
    </submittedName>
</protein>